<evidence type="ECO:0000259" key="9">
    <source>
        <dbReference type="Pfam" id="PF26216"/>
    </source>
</evidence>
<dbReference type="InterPro" id="IPR058865">
    <property type="entry name" value="GDPGP1_C"/>
</dbReference>
<evidence type="ECO:0000259" key="10">
    <source>
        <dbReference type="Pfam" id="PF26217"/>
    </source>
</evidence>
<dbReference type="GO" id="GO:0006006">
    <property type="term" value="P:glucose metabolic process"/>
    <property type="evidence" value="ECO:0007669"/>
    <property type="project" value="TreeGrafter"/>
</dbReference>
<evidence type="ECO:0000256" key="4">
    <source>
        <dbReference type="ARBA" id="ARBA00022658"/>
    </source>
</evidence>
<feature type="domain" description="GDPGP1-like N-terminal" evidence="10">
    <location>
        <begin position="74"/>
        <end position="246"/>
    </location>
</feature>
<reference evidence="11 12" key="1">
    <citation type="journal article" date="2023" name="Hortic Res">
        <title>Pangenome of water caltrop reveals structural variations and asymmetric subgenome divergence after allopolyploidization.</title>
        <authorList>
            <person name="Zhang X."/>
            <person name="Chen Y."/>
            <person name="Wang L."/>
            <person name="Yuan Y."/>
            <person name="Fang M."/>
            <person name="Shi L."/>
            <person name="Lu R."/>
            <person name="Comes H.P."/>
            <person name="Ma Y."/>
            <person name="Chen Y."/>
            <person name="Huang G."/>
            <person name="Zhou Y."/>
            <person name="Zheng Z."/>
            <person name="Qiu Y."/>
        </authorList>
    </citation>
    <scope>NUCLEOTIDE SEQUENCE [LARGE SCALE GENOMIC DNA]</scope>
    <source>
        <tissue evidence="11">Roots</tissue>
    </source>
</reference>
<keyword evidence="12" id="KW-1185">Reference proteome</keyword>
<dbReference type="InterPro" id="IPR058866">
    <property type="entry name" value="GDPGP1_N"/>
</dbReference>
<keyword evidence="7" id="KW-0547">Nucleotide-binding</keyword>
<evidence type="ECO:0000256" key="1">
    <source>
        <dbReference type="ARBA" id="ARBA00004496"/>
    </source>
</evidence>
<dbReference type="Pfam" id="PF26216">
    <property type="entry name" value="GDPGP1_C"/>
    <property type="match status" value="1"/>
</dbReference>
<evidence type="ECO:0000256" key="7">
    <source>
        <dbReference type="ARBA" id="ARBA00022741"/>
    </source>
</evidence>
<dbReference type="PANTHER" id="PTHR20884:SF21">
    <property type="entry name" value="GDP-L-GALACTOSE PHOSPHORYLASE 1"/>
    <property type="match status" value="1"/>
</dbReference>
<keyword evidence="4" id="KW-0344">Guanine-nucleotide releasing factor</keyword>
<dbReference type="Proteomes" id="UP001345219">
    <property type="component" value="Chromosome 4"/>
</dbReference>
<dbReference type="EMBL" id="JAXIOK010000017">
    <property type="protein sequence ID" value="KAK4751593.1"/>
    <property type="molecule type" value="Genomic_DNA"/>
</dbReference>
<sequence length="449" mass="50639">MSLSLKIKRVPTVVSNYQKEEVGRRSGGCGRNCFNMCCLPGAKLPLYAYHGVDSTSDEKAFAELEDADIPMAFLDSLILGEWEDRMQRGLFRYDVTACETTVIPGKYGFIAQLNESRHQRKRPTEFRVDKVLLPFDGNKFNFTKVGQEEVLFQFEASENGEVQYYQNAPIDVENSPNVVAINVSPIEYGHVLLIPRILECLPQRIDHESFLLALHMAVEAANPFFRIGYNSLGAFATINHLHFQAYYLAVPFPVEKASTKKISIIDNCGVKISELRNYPVRGLAFEGRNTLQELSNMVSDTCVCLQENNIPYNVLISDCGKRVFVFPQCYAEKQAMGEVGTELLDTQVNPAVWEISGHMVLKRKKDYEEASEENALRLLAEVSLSEERFQEVKALIFHSIFCSLNEEALDSEEDVEVQFAEDLLGMKLKQQQGSHSAMVAGTHDCLVMQ</sequence>
<name>A0AAN7PPC8_9MYRT</name>
<dbReference type="GO" id="GO:0000166">
    <property type="term" value="F:nucleotide binding"/>
    <property type="evidence" value="ECO:0007669"/>
    <property type="project" value="UniProtKB-KW"/>
</dbReference>
<dbReference type="GO" id="GO:0005085">
    <property type="term" value="F:guanyl-nucleotide exchange factor activity"/>
    <property type="evidence" value="ECO:0007669"/>
    <property type="project" value="UniProtKB-KW"/>
</dbReference>
<evidence type="ECO:0000256" key="2">
    <source>
        <dbReference type="ARBA" id="ARBA00006451"/>
    </source>
</evidence>
<keyword evidence="5" id="KW-0808">Transferase</keyword>
<evidence type="ECO:0000313" key="12">
    <source>
        <dbReference type="Proteomes" id="UP001345219"/>
    </source>
</evidence>
<dbReference type="GO" id="GO:0016787">
    <property type="term" value="F:hydrolase activity"/>
    <property type="evidence" value="ECO:0007669"/>
    <property type="project" value="UniProtKB-KW"/>
</dbReference>
<comment type="subcellular location">
    <subcellularLocation>
        <location evidence="1">Cytoplasm</location>
    </subcellularLocation>
</comment>
<evidence type="ECO:0000313" key="11">
    <source>
        <dbReference type="EMBL" id="KAK4751593.1"/>
    </source>
</evidence>
<comment type="caution">
    <text evidence="11">The sequence shown here is derived from an EMBL/GenBank/DDBJ whole genome shotgun (WGS) entry which is preliminary data.</text>
</comment>
<accession>A0AAN7PPC8</accession>
<proteinExistence type="inferred from homology"/>
<organism evidence="11 12">
    <name type="scientific">Trapa incisa</name>
    <dbReference type="NCBI Taxonomy" id="236973"/>
    <lineage>
        <taxon>Eukaryota</taxon>
        <taxon>Viridiplantae</taxon>
        <taxon>Streptophyta</taxon>
        <taxon>Embryophyta</taxon>
        <taxon>Tracheophyta</taxon>
        <taxon>Spermatophyta</taxon>
        <taxon>Magnoliopsida</taxon>
        <taxon>eudicotyledons</taxon>
        <taxon>Gunneridae</taxon>
        <taxon>Pentapetalae</taxon>
        <taxon>rosids</taxon>
        <taxon>malvids</taxon>
        <taxon>Myrtales</taxon>
        <taxon>Lythraceae</taxon>
        <taxon>Trapa</taxon>
    </lineage>
</organism>
<keyword evidence="3" id="KW-0963">Cytoplasm</keyword>
<dbReference type="AlphaFoldDB" id="A0AAN7PPC8"/>
<dbReference type="PANTHER" id="PTHR20884">
    <property type="entry name" value="GDP-D-GLUCOSE PHOSPHORYLASE 1"/>
    <property type="match status" value="1"/>
</dbReference>
<feature type="domain" description="GDPGP1-like C-terminal" evidence="9">
    <location>
        <begin position="253"/>
        <end position="399"/>
    </location>
</feature>
<protein>
    <recommendedName>
        <fullName evidence="13">GDP-L-galactose phosphorylase 1</fullName>
    </recommendedName>
</protein>
<dbReference type="Pfam" id="PF26217">
    <property type="entry name" value="GDPGP1_N"/>
    <property type="match status" value="1"/>
</dbReference>
<dbReference type="GO" id="GO:0080048">
    <property type="term" value="F:GDP-D-glucose phosphorylase activity"/>
    <property type="evidence" value="ECO:0007669"/>
    <property type="project" value="InterPro"/>
</dbReference>
<evidence type="ECO:0008006" key="13">
    <source>
        <dbReference type="Google" id="ProtNLM"/>
    </source>
</evidence>
<comment type="similarity">
    <text evidence="2">Belongs to the GDPGP1 family.</text>
</comment>
<evidence type="ECO:0000256" key="6">
    <source>
        <dbReference type="ARBA" id="ARBA00022695"/>
    </source>
</evidence>
<dbReference type="InterPro" id="IPR026506">
    <property type="entry name" value="GDPGP"/>
</dbReference>
<dbReference type="GO" id="GO:0005737">
    <property type="term" value="C:cytoplasm"/>
    <property type="evidence" value="ECO:0007669"/>
    <property type="project" value="UniProtKB-SubCell"/>
</dbReference>
<keyword evidence="8" id="KW-0378">Hydrolase</keyword>
<gene>
    <name evidence="11" type="ORF">SAY87_005075</name>
</gene>
<evidence type="ECO:0000256" key="3">
    <source>
        <dbReference type="ARBA" id="ARBA00022490"/>
    </source>
</evidence>
<evidence type="ECO:0000256" key="8">
    <source>
        <dbReference type="ARBA" id="ARBA00022801"/>
    </source>
</evidence>
<keyword evidence="6" id="KW-0548">Nucleotidyltransferase</keyword>
<evidence type="ECO:0000256" key="5">
    <source>
        <dbReference type="ARBA" id="ARBA00022679"/>
    </source>
</evidence>